<reference evidence="4" key="1">
    <citation type="submission" date="2019-09" db="EMBL/GenBank/DDBJ databases">
        <authorList>
            <person name="Li J."/>
        </authorList>
    </citation>
    <scope>NUCLEOTIDE SEQUENCE [LARGE SCALE GENOMIC DNA]</scope>
    <source>
        <strain evidence="4">JCM 14732</strain>
    </source>
</reference>
<evidence type="ECO:0000256" key="3">
    <source>
        <dbReference type="RuleBase" id="RU000363"/>
    </source>
</evidence>
<dbReference type="GO" id="GO:0005829">
    <property type="term" value="C:cytosol"/>
    <property type="evidence" value="ECO:0007669"/>
    <property type="project" value="TreeGrafter"/>
</dbReference>
<dbReference type="OrthoDB" id="3212478at2"/>
<dbReference type="PANTHER" id="PTHR43391">
    <property type="entry name" value="RETINOL DEHYDROGENASE-RELATED"/>
    <property type="match status" value="1"/>
</dbReference>
<dbReference type="RefSeq" id="WP_149689237.1">
    <property type="nucleotide sequence ID" value="NZ_SDPQ02000002.1"/>
</dbReference>
<keyword evidence="5" id="KW-1185">Reference proteome</keyword>
<dbReference type="SUPFAM" id="SSF51735">
    <property type="entry name" value="NAD(P)-binding Rossmann-fold domains"/>
    <property type="match status" value="1"/>
</dbReference>
<accession>A0A5M4FET8</accession>
<keyword evidence="2" id="KW-0560">Oxidoreductase</keyword>
<dbReference type="PRINTS" id="PR00081">
    <property type="entry name" value="GDHRDH"/>
</dbReference>
<dbReference type="AlphaFoldDB" id="A0A5M4FET8"/>
<comment type="similarity">
    <text evidence="1 3">Belongs to the short-chain dehydrogenases/reductases (SDR) family.</text>
</comment>
<dbReference type="EMBL" id="SDPQ02000002">
    <property type="protein sequence ID" value="KAA1397792.1"/>
    <property type="molecule type" value="Genomic_DNA"/>
</dbReference>
<name>A0A5M4FET8_9ACTN</name>
<evidence type="ECO:0000313" key="5">
    <source>
        <dbReference type="Proteomes" id="UP000380867"/>
    </source>
</evidence>
<dbReference type="PANTHER" id="PTHR43391:SF91">
    <property type="entry name" value="OS04G0390700 PROTEIN"/>
    <property type="match status" value="1"/>
</dbReference>
<dbReference type="GO" id="GO:0016491">
    <property type="term" value="F:oxidoreductase activity"/>
    <property type="evidence" value="ECO:0007669"/>
    <property type="project" value="UniProtKB-KW"/>
</dbReference>
<protein>
    <submittedName>
        <fullName evidence="4">SDR family oxidoreductase</fullName>
    </submittedName>
</protein>
<organism evidence="4 5">
    <name type="scientific">Aeromicrobium ginsengisoli</name>
    <dbReference type="NCBI Taxonomy" id="363867"/>
    <lineage>
        <taxon>Bacteria</taxon>
        <taxon>Bacillati</taxon>
        <taxon>Actinomycetota</taxon>
        <taxon>Actinomycetes</taxon>
        <taxon>Propionibacteriales</taxon>
        <taxon>Nocardioidaceae</taxon>
        <taxon>Aeromicrobium</taxon>
    </lineage>
</organism>
<sequence length="237" mass="24987">MTTIEGSSVLVTGANRGLGSHFVAQLLERGASRVYATARDPLKIDLNDPRVIPLQLDVTVAEQIRAAAAVAEGVDVVVNNAGIASWTSVLEPGAATLRREIETNLMGTLAVTRAFAESLKARQGAVVNIVSVSAWIGLARTYGVSKAALWSATDSLRLEFAPHGVQVLGVYSAQIDTDLTAGSDVPKSHPADVVRQVLDGLEAGDDEVLPDELTRAVRHTFPLSADERAAIFGSHAE</sequence>
<dbReference type="Pfam" id="PF00106">
    <property type="entry name" value="adh_short"/>
    <property type="match status" value="1"/>
</dbReference>
<proteinExistence type="inferred from homology"/>
<dbReference type="PRINTS" id="PR00080">
    <property type="entry name" value="SDRFAMILY"/>
</dbReference>
<dbReference type="Proteomes" id="UP000380867">
    <property type="component" value="Unassembled WGS sequence"/>
</dbReference>
<comment type="caution">
    <text evidence="4">The sequence shown here is derived from an EMBL/GenBank/DDBJ whole genome shotgun (WGS) entry which is preliminary data.</text>
</comment>
<dbReference type="InterPro" id="IPR036291">
    <property type="entry name" value="NAD(P)-bd_dom_sf"/>
</dbReference>
<dbReference type="NCBIfam" id="NF006119">
    <property type="entry name" value="PRK08264.1-5"/>
    <property type="match status" value="1"/>
</dbReference>
<gene>
    <name evidence="4" type="ORF">ESP70_010625</name>
</gene>
<evidence type="ECO:0000313" key="4">
    <source>
        <dbReference type="EMBL" id="KAA1397792.1"/>
    </source>
</evidence>
<dbReference type="Gene3D" id="3.40.50.720">
    <property type="entry name" value="NAD(P)-binding Rossmann-like Domain"/>
    <property type="match status" value="1"/>
</dbReference>
<evidence type="ECO:0000256" key="1">
    <source>
        <dbReference type="ARBA" id="ARBA00006484"/>
    </source>
</evidence>
<evidence type="ECO:0000256" key="2">
    <source>
        <dbReference type="ARBA" id="ARBA00023002"/>
    </source>
</evidence>
<dbReference type="InterPro" id="IPR002347">
    <property type="entry name" value="SDR_fam"/>
</dbReference>